<keyword evidence="2" id="KW-1185">Reference proteome</keyword>
<gene>
    <name evidence="1" type="ORF">Patl1_31872</name>
</gene>
<dbReference type="Proteomes" id="UP001164250">
    <property type="component" value="Chromosome 9"/>
</dbReference>
<proteinExistence type="predicted"/>
<evidence type="ECO:0000313" key="2">
    <source>
        <dbReference type="Proteomes" id="UP001164250"/>
    </source>
</evidence>
<comment type="caution">
    <text evidence="1">The sequence shown here is derived from an EMBL/GenBank/DDBJ whole genome shotgun (WGS) entry which is preliminary data.</text>
</comment>
<sequence>MPPQDDSKEALLEINTKELATDASLYRSEDFLNSLDIIKLNKEFFIKLMHDPSSPLAKHFHSQQKLSARTGLTKSKTFPLHSLSGQRSYGPRNLKQKKNLIESHEIGGKRQVAGQVQNSIERGSEEDVYNHSMQPTVIECRADGIQKVDNEMDETGSSSSLASSQHLKSSVRNQAAGFCRDLKMENFDQFKDPFIKSDGKDSPASSNESFRTTLSSKSGLPHGASLEETASISSFEEQNNADMLVASEHSSQLDNLVEGQIQENLTKVTETDPVIGDQVGSNSVACNSANAEVGRLVDDLNNLMSKDSTSNDDQDIEPVATKVAEPSPLPVLDLKFQEVADSTVDFFISEESEVKLGYLLSGEQDSFTGHQDESCMYTHTVAFSSDFEKPNIPSNHVHIDIPLVQVDVKDKAKFDYVKNVLKLSGFSGNESLGIWHCDYQPVDPSVYDEIEGCIPLDLDCSGNEDGSCNQMHLFDMINEILMEIYERSYSYYPKRLSSLCHIHPMPAGNNVLKEVWTNINSYLSLRLEPDHSLNYIASEDLSKNDRWMDLQFDSECVGLELEDLILEELIEETIFS</sequence>
<protein>
    <submittedName>
        <fullName evidence="1">Uncharacterized protein</fullName>
    </submittedName>
</protein>
<reference evidence="2" key="1">
    <citation type="journal article" date="2023" name="G3 (Bethesda)">
        <title>Genome assembly and association tests identify interacting loci associated with vigor, precocity, and sex in interspecific pistachio rootstocks.</title>
        <authorList>
            <person name="Palmer W."/>
            <person name="Jacygrad E."/>
            <person name="Sagayaradj S."/>
            <person name="Cavanaugh K."/>
            <person name="Han R."/>
            <person name="Bertier L."/>
            <person name="Beede B."/>
            <person name="Kafkas S."/>
            <person name="Golino D."/>
            <person name="Preece J."/>
            <person name="Michelmore R."/>
        </authorList>
    </citation>
    <scope>NUCLEOTIDE SEQUENCE [LARGE SCALE GENOMIC DNA]</scope>
</reference>
<name>A0ACC1AMT2_9ROSI</name>
<evidence type="ECO:0000313" key="1">
    <source>
        <dbReference type="EMBL" id="KAJ0087972.1"/>
    </source>
</evidence>
<organism evidence="1 2">
    <name type="scientific">Pistacia atlantica</name>
    <dbReference type="NCBI Taxonomy" id="434234"/>
    <lineage>
        <taxon>Eukaryota</taxon>
        <taxon>Viridiplantae</taxon>
        <taxon>Streptophyta</taxon>
        <taxon>Embryophyta</taxon>
        <taxon>Tracheophyta</taxon>
        <taxon>Spermatophyta</taxon>
        <taxon>Magnoliopsida</taxon>
        <taxon>eudicotyledons</taxon>
        <taxon>Gunneridae</taxon>
        <taxon>Pentapetalae</taxon>
        <taxon>rosids</taxon>
        <taxon>malvids</taxon>
        <taxon>Sapindales</taxon>
        <taxon>Anacardiaceae</taxon>
        <taxon>Pistacia</taxon>
    </lineage>
</organism>
<dbReference type="EMBL" id="CM047905">
    <property type="protein sequence ID" value="KAJ0087972.1"/>
    <property type="molecule type" value="Genomic_DNA"/>
</dbReference>
<accession>A0ACC1AMT2</accession>